<dbReference type="EMBL" id="CP137555">
    <property type="protein sequence ID" value="WOX05511.1"/>
    <property type="molecule type" value="Genomic_DNA"/>
</dbReference>
<evidence type="ECO:0000313" key="2">
    <source>
        <dbReference type="Proteomes" id="UP001302477"/>
    </source>
</evidence>
<dbReference type="RefSeq" id="WP_318953981.1">
    <property type="nucleotide sequence ID" value="NZ_CP137555.1"/>
</dbReference>
<protein>
    <submittedName>
        <fullName evidence="1">Uncharacterized protein</fullName>
    </submittedName>
</protein>
<keyword evidence="2" id="KW-1185">Reference proteome</keyword>
<dbReference type="AlphaFoldDB" id="A0AAU0N0M1"/>
<gene>
    <name evidence="1" type="ORF">R5R33_17500</name>
</gene>
<sequence length="283" mass="32108">MTLHLQATKQTFANRMRNVWKDWNRAGGSRTTRQRQSIEQAIRDMTTFMPTPTISHNHLGPGLCGSFNWGSWRLKLNANYTSSASLMYEDFVELCATIYHETRHSEQFFRISQGLAGGEIEFPDQNSSTKINAHTNAHGMGSVQDRIQMFQQVSQGTDVSATPQMISKWLSVPLNVSNQASQNARNYFRTFCGTARPTWFKRPTIKLEVEEWMRECYKTTLSGVGNFAQSDHSPWHFYANQPTERDAHGIEDDVTALIEAAIGVRVAQHGKQSRSSSTFNHLV</sequence>
<dbReference type="Proteomes" id="UP001302477">
    <property type="component" value="Chromosome"/>
</dbReference>
<reference evidence="1 2" key="1">
    <citation type="submission" date="2023-10" db="EMBL/GenBank/DDBJ databases">
        <title>Description of Microbulbifer bruguierae sp. nov., isolated from the sediments of mangrove plant Bruguiera sexangula and comparative genomic analyses of the genus Microbulbifer.</title>
        <authorList>
            <person name="Long M."/>
        </authorList>
    </citation>
    <scope>NUCLEOTIDE SEQUENCE [LARGE SCALE GENOMIC DNA]</scope>
    <source>
        <strain evidence="1 2">SPO729</strain>
    </source>
</reference>
<dbReference type="KEGG" id="mpaf:R5R33_17500"/>
<name>A0AAU0N0M1_9GAMM</name>
<proteinExistence type="predicted"/>
<accession>A0AAU0N0M1</accession>
<organism evidence="1 2">
    <name type="scientific">Microbulbifer pacificus</name>
    <dbReference type="NCBI Taxonomy" id="407164"/>
    <lineage>
        <taxon>Bacteria</taxon>
        <taxon>Pseudomonadati</taxon>
        <taxon>Pseudomonadota</taxon>
        <taxon>Gammaproteobacteria</taxon>
        <taxon>Cellvibrionales</taxon>
        <taxon>Microbulbiferaceae</taxon>
        <taxon>Microbulbifer</taxon>
    </lineage>
</organism>
<evidence type="ECO:0000313" key="1">
    <source>
        <dbReference type="EMBL" id="WOX05511.1"/>
    </source>
</evidence>